<evidence type="ECO:0000256" key="1">
    <source>
        <dbReference type="SAM" id="MobiDB-lite"/>
    </source>
</evidence>
<comment type="caution">
    <text evidence="2">The sequence shown here is derived from an EMBL/GenBank/DDBJ whole genome shotgun (WGS) entry which is preliminary data.</text>
</comment>
<reference evidence="2" key="1">
    <citation type="submission" date="2019-08" db="EMBL/GenBank/DDBJ databases">
        <authorList>
            <person name="Kucharzyk K."/>
            <person name="Murdoch R.W."/>
            <person name="Higgins S."/>
            <person name="Loffler F."/>
        </authorList>
    </citation>
    <scope>NUCLEOTIDE SEQUENCE</scope>
</reference>
<name>A0A645F1F7_9ZZZZ</name>
<sequence length="199" mass="21656">MVGDAPVMARKPHVPIPARGGLEVARALGQALQALVLIDLDAEAQLGNLERSQASVRVVEPIGQGELSGGRDGDRRTDAICICGRIVGAPGTAGRAAHHKARGQRDPRPVRVGFRAAEGGREQGRVLAAVNIVGLGGSVAHHRHLLHRGGWGEHGVYWCFNLIFQGRGRHRHRRRQRHNHRSHHEQLLHIPSSPSAYSR</sequence>
<feature type="region of interest" description="Disordered" evidence="1">
    <location>
        <begin position="176"/>
        <end position="199"/>
    </location>
</feature>
<protein>
    <submittedName>
        <fullName evidence="2">Uncharacterized protein</fullName>
    </submittedName>
</protein>
<organism evidence="2">
    <name type="scientific">bioreactor metagenome</name>
    <dbReference type="NCBI Taxonomy" id="1076179"/>
    <lineage>
        <taxon>unclassified sequences</taxon>
        <taxon>metagenomes</taxon>
        <taxon>ecological metagenomes</taxon>
    </lineage>
</organism>
<proteinExistence type="predicted"/>
<evidence type="ECO:0000313" key="2">
    <source>
        <dbReference type="EMBL" id="MPN07269.1"/>
    </source>
</evidence>
<dbReference type="EMBL" id="VSSQ01053224">
    <property type="protein sequence ID" value="MPN07269.1"/>
    <property type="molecule type" value="Genomic_DNA"/>
</dbReference>
<accession>A0A645F1F7</accession>
<dbReference type="AlphaFoldDB" id="A0A645F1F7"/>
<gene>
    <name evidence="2" type="ORF">SDC9_154535</name>
</gene>